<dbReference type="CDD" id="cd03405">
    <property type="entry name" value="SPFH_HflC"/>
    <property type="match status" value="1"/>
</dbReference>
<organism evidence="7">
    <name type="scientific">marine metagenome</name>
    <dbReference type="NCBI Taxonomy" id="408172"/>
    <lineage>
        <taxon>unclassified sequences</taxon>
        <taxon>metagenomes</taxon>
        <taxon>ecological metagenomes</taxon>
    </lineage>
</organism>
<keyword evidence="4" id="KW-1133">Transmembrane helix</keyword>
<evidence type="ECO:0000256" key="3">
    <source>
        <dbReference type="ARBA" id="ARBA00022692"/>
    </source>
</evidence>
<evidence type="ECO:0000313" key="7">
    <source>
        <dbReference type="EMBL" id="SVB26969.1"/>
    </source>
</evidence>
<evidence type="ECO:0000256" key="2">
    <source>
        <dbReference type="ARBA" id="ARBA00007862"/>
    </source>
</evidence>
<dbReference type="PIRSF" id="PIRSF005651">
    <property type="entry name" value="HflC"/>
    <property type="match status" value="1"/>
</dbReference>
<keyword evidence="5" id="KW-0472">Membrane</keyword>
<evidence type="ECO:0000256" key="4">
    <source>
        <dbReference type="ARBA" id="ARBA00022989"/>
    </source>
</evidence>
<evidence type="ECO:0000259" key="6">
    <source>
        <dbReference type="SMART" id="SM00244"/>
    </source>
</evidence>
<dbReference type="PANTHER" id="PTHR42911">
    <property type="entry name" value="MODULATOR OF FTSH PROTEASE HFLC"/>
    <property type="match status" value="1"/>
</dbReference>
<dbReference type="EMBL" id="UINC01035100">
    <property type="protein sequence ID" value="SVB26969.1"/>
    <property type="molecule type" value="Genomic_DNA"/>
</dbReference>
<comment type="similarity">
    <text evidence="2">Belongs to the band 7/mec-2 family. HflC subfamily.</text>
</comment>
<evidence type="ECO:0000256" key="1">
    <source>
        <dbReference type="ARBA" id="ARBA00004370"/>
    </source>
</evidence>
<dbReference type="SUPFAM" id="SSF117892">
    <property type="entry name" value="Band 7/SPFH domain"/>
    <property type="match status" value="1"/>
</dbReference>
<feature type="non-terminal residue" evidence="7">
    <location>
        <position position="256"/>
    </location>
</feature>
<feature type="domain" description="Band 7" evidence="6">
    <location>
        <begin position="7"/>
        <end position="201"/>
    </location>
</feature>
<dbReference type="NCBIfam" id="TIGR01932">
    <property type="entry name" value="hflC"/>
    <property type="match status" value="1"/>
</dbReference>
<evidence type="ECO:0000256" key="5">
    <source>
        <dbReference type="ARBA" id="ARBA00023136"/>
    </source>
</evidence>
<dbReference type="SMART" id="SM00244">
    <property type="entry name" value="PHB"/>
    <property type="match status" value="1"/>
</dbReference>
<reference evidence="7" key="1">
    <citation type="submission" date="2018-05" db="EMBL/GenBank/DDBJ databases">
        <authorList>
            <person name="Lanie J.A."/>
            <person name="Ng W.-L."/>
            <person name="Kazmierczak K.M."/>
            <person name="Andrzejewski T.M."/>
            <person name="Davidsen T.M."/>
            <person name="Wayne K.J."/>
            <person name="Tettelin H."/>
            <person name="Glass J.I."/>
            <person name="Rusch D."/>
            <person name="Podicherti R."/>
            <person name="Tsui H.-C.T."/>
            <person name="Winkler M.E."/>
        </authorList>
    </citation>
    <scope>NUCLEOTIDE SEQUENCE</scope>
</reference>
<comment type="subcellular location">
    <subcellularLocation>
        <location evidence="1">Membrane</location>
    </subcellularLocation>
</comment>
<keyword evidence="3" id="KW-0812">Transmembrane</keyword>
<dbReference type="AlphaFoldDB" id="A0A382CM61"/>
<feature type="non-terminal residue" evidence="7">
    <location>
        <position position="1"/>
    </location>
</feature>
<accession>A0A382CM61</accession>
<name>A0A382CM61_9ZZZZ</name>
<dbReference type="PANTHER" id="PTHR42911:SF1">
    <property type="entry name" value="MODULATOR OF FTSH PROTEASE HFLC"/>
    <property type="match status" value="1"/>
</dbReference>
<dbReference type="InterPro" id="IPR001107">
    <property type="entry name" value="Band_7"/>
</dbReference>
<dbReference type="Gene3D" id="3.30.479.30">
    <property type="entry name" value="Band 7 domain"/>
    <property type="match status" value="1"/>
</dbReference>
<proteinExistence type="inferred from homology"/>
<dbReference type="Pfam" id="PF01145">
    <property type="entry name" value="Band_7"/>
    <property type="match status" value="1"/>
</dbReference>
<gene>
    <name evidence="7" type="ORF">METZ01_LOCUS179823</name>
</gene>
<dbReference type="GO" id="GO:0016020">
    <property type="term" value="C:membrane"/>
    <property type="evidence" value="ECO:0007669"/>
    <property type="project" value="UniProtKB-SubCell"/>
</dbReference>
<dbReference type="InterPro" id="IPR010200">
    <property type="entry name" value="HflC"/>
</dbReference>
<sequence>VVIIGFGSIYTINEAEQAIVTQFGKPVGGAVTEAGIHFKTPIIQTVIKFDKRILEWDGSANEIPTLDNKYIFIDAFARWRISDALQFYKSAKNEMLAQSRLDDILDGAVRDEIANRTMVEIVRSSNRVMVVQDVESSSVNVNDKVVDDHSAKGARLAIIDSIFKSVSNRLVDLNMGIEILDIQLKRINYTRQVQEQVFNRMISGQNQIAEKYRAQGQGKKQEILGMQVQRKKEIISGAYLESQKIKGEADANATRI</sequence>
<dbReference type="InterPro" id="IPR036013">
    <property type="entry name" value="Band_7/SPFH_dom_sf"/>
</dbReference>
<protein>
    <recommendedName>
        <fullName evidence="6">Band 7 domain-containing protein</fullName>
    </recommendedName>
</protein>